<dbReference type="EMBL" id="JACENC010000267">
    <property type="protein sequence ID" value="MBA4454650.1"/>
    <property type="molecule type" value="Genomic_DNA"/>
</dbReference>
<keyword evidence="1" id="KW-0808">Transferase</keyword>
<organism evidence="1 2">
    <name type="scientific">Candidatus Nitrosomaritimum aestuariumsis</name>
    <dbReference type="NCBI Taxonomy" id="3342354"/>
    <lineage>
        <taxon>Archaea</taxon>
        <taxon>Nitrososphaerota</taxon>
        <taxon>Nitrososphaeria</taxon>
        <taxon>Nitrosopumilales</taxon>
        <taxon>Nitrosopumilaceae</taxon>
        <taxon>Candidatus Nitrosomaritimum</taxon>
    </lineage>
</organism>
<dbReference type="EC" id="2.5.1.17" evidence="1"/>
<comment type="caution">
    <text evidence="1">The sequence shown here is derived from an EMBL/GenBank/DDBJ whole genome shotgun (WGS) entry which is preliminary data.</text>
</comment>
<proteinExistence type="predicted"/>
<protein>
    <submittedName>
        <fullName evidence="1">Cob(I)yrinic acid a,c-diamide adenosyltransferase</fullName>
        <ecNumber evidence="1">2.5.1.17</ecNumber>
    </submittedName>
</protein>
<evidence type="ECO:0000313" key="2">
    <source>
        <dbReference type="Proteomes" id="UP000526786"/>
    </source>
</evidence>
<name>A0AC60W4F3_9ARCH</name>
<sequence length="178" mass="19948">MKIYTKTGDSGTTGLQGDVRISKTHPRIIAYGTIDEANASLGIALSCDLDSDITDILNRIQNELFVAGADLSNPDLDKKESRITPTMITKIEQNIDQFEKELSPLTNFILPGGDIAASHIHYSRTIVRRAEIHIVSLKENEEINEDCLKYINRLSDLLFVLGRVINKRKGKQDVIWKP</sequence>
<dbReference type="Proteomes" id="UP000526786">
    <property type="component" value="Unassembled WGS sequence"/>
</dbReference>
<gene>
    <name evidence="1" type="ORF">H2B05_06880</name>
</gene>
<evidence type="ECO:0000313" key="1">
    <source>
        <dbReference type="EMBL" id="MBA4454650.1"/>
    </source>
</evidence>
<accession>A0AC60W4F3</accession>
<reference evidence="1 2" key="1">
    <citation type="journal article" date="2020" name="Appl. Environ. Microbiol.">
        <title>Genomic Characteristics of a Novel Species of Ammonia-Oxidizing Archaea from the Jiulong River Estuary.</title>
        <authorList>
            <person name="Zou D."/>
            <person name="Wan R."/>
            <person name="Han L."/>
            <person name="Xu M.N."/>
            <person name="Liu Y."/>
            <person name="Liu H."/>
            <person name="Kao S.J."/>
            <person name="Li M."/>
        </authorList>
    </citation>
    <scope>NUCLEOTIDE SEQUENCE [LARGE SCALE GENOMIC DNA]</scope>
    <source>
        <strain evidence="1">W2bin3</strain>
    </source>
</reference>